<feature type="non-terminal residue" evidence="1">
    <location>
        <position position="1"/>
    </location>
</feature>
<evidence type="ECO:0000313" key="1">
    <source>
        <dbReference type="EMBL" id="GAG87921.1"/>
    </source>
</evidence>
<name>X1CUQ6_9ZZZZ</name>
<protein>
    <submittedName>
        <fullName evidence="1">Uncharacterized protein</fullName>
    </submittedName>
</protein>
<organism evidence="1">
    <name type="scientific">marine sediment metagenome</name>
    <dbReference type="NCBI Taxonomy" id="412755"/>
    <lineage>
        <taxon>unclassified sequences</taxon>
        <taxon>metagenomes</taxon>
        <taxon>ecological metagenomes</taxon>
    </lineage>
</organism>
<proteinExistence type="predicted"/>
<comment type="caution">
    <text evidence="1">The sequence shown here is derived from an EMBL/GenBank/DDBJ whole genome shotgun (WGS) entry which is preliminary data.</text>
</comment>
<reference evidence="1" key="1">
    <citation type="journal article" date="2014" name="Front. Microbiol.">
        <title>High frequency of phylogenetically diverse reductive dehalogenase-homologous genes in deep subseafloor sedimentary metagenomes.</title>
        <authorList>
            <person name="Kawai M."/>
            <person name="Futagami T."/>
            <person name="Toyoda A."/>
            <person name="Takaki Y."/>
            <person name="Nishi S."/>
            <person name="Hori S."/>
            <person name="Arai W."/>
            <person name="Tsubouchi T."/>
            <person name="Morono Y."/>
            <person name="Uchiyama I."/>
            <person name="Ito T."/>
            <person name="Fujiyama A."/>
            <person name="Inagaki F."/>
            <person name="Takami H."/>
        </authorList>
    </citation>
    <scope>NUCLEOTIDE SEQUENCE</scope>
    <source>
        <strain evidence="1">Expedition CK06-06</strain>
    </source>
</reference>
<accession>X1CUQ6</accession>
<dbReference type="AlphaFoldDB" id="X1CUQ6"/>
<dbReference type="EMBL" id="BART01016935">
    <property type="protein sequence ID" value="GAG87921.1"/>
    <property type="molecule type" value="Genomic_DNA"/>
</dbReference>
<sequence length="301" mass="34500">GILIQEKGDNPFIPAPPRQIILEEYTGILPYAKSEQLDPPFLLAEYSPFGFKFLTVDHWHTDNWYFPGHGGSKYKTCGTYFYWGCLNQIAHPGQAQVDKKKHNCGRATCPVCSDTWLVVTTNKISHRIEESVKVLKSWGWTRTRPIHVTVNPPISVQEILKKVKKYNKIRRYAQHLAKKAGFRGGSIIYHPYRERCADCGGKILFKKNKCADCAGTDIVWYWSPHFHLFGFGWITNTKKISEKYGWVIKNHGVRDSIGGTAFYQLTHCGIHDGKHAVTWFGILHYSKMKIDPPPKTDAEFE</sequence>
<feature type="non-terminal residue" evidence="1">
    <location>
        <position position="301"/>
    </location>
</feature>
<gene>
    <name evidence="1" type="ORF">S01H4_32403</name>
</gene>